<feature type="transmembrane region" description="Helical" evidence="9">
    <location>
        <begin position="590"/>
        <end position="613"/>
    </location>
</feature>
<gene>
    <name evidence="11" type="primary">GIN1</name>
    <name evidence="11" type="ORF">PICST_77168</name>
</gene>
<dbReference type="KEGG" id="pic:PICST_77168"/>
<feature type="region of interest" description="Disordered" evidence="8">
    <location>
        <begin position="727"/>
        <end position="752"/>
    </location>
</feature>
<dbReference type="HOGENOM" id="CLU_010084_1_0_1"/>
<dbReference type="GO" id="GO:0008270">
    <property type="term" value="F:zinc ion binding"/>
    <property type="evidence" value="ECO:0007669"/>
    <property type="project" value="InterPro"/>
</dbReference>
<feature type="region of interest" description="Disordered" evidence="8">
    <location>
        <begin position="1"/>
        <end position="60"/>
    </location>
</feature>
<dbReference type="Pfam" id="PF04082">
    <property type="entry name" value="Fungal_trans"/>
    <property type="match status" value="1"/>
</dbReference>
<dbReference type="CDD" id="cd12148">
    <property type="entry name" value="fungal_TF_MHR"/>
    <property type="match status" value="1"/>
</dbReference>
<protein>
    <submittedName>
        <fullName evidence="11">Transcriptional regulator</fullName>
    </submittedName>
</protein>
<dbReference type="CDD" id="cd00067">
    <property type="entry name" value="GAL4"/>
    <property type="match status" value="1"/>
</dbReference>
<keyword evidence="6" id="KW-0804">Transcription</keyword>
<feature type="region of interest" description="Disordered" evidence="8">
    <location>
        <begin position="787"/>
        <end position="810"/>
    </location>
</feature>
<evidence type="ECO:0000256" key="8">
    <source>
        <dbReference type="SAM" id="MobiDB-lite"/>
    </source>
</evidence>
<evidence type="ECO:0000256" key="9">
    <source>
        <dbReference type="SAM" id="Phobius"/>
    </source>
</evidence>
<dbReference type="FunCoup" id="A3LQW4">
    <property type="interactions" value="322"/>
</dbReference>
<evidence type="ECO:0000256" key="5">
    <source>
        <dbReference type="ARBA" id="ARBA00023125"/>
    </source>
</evidence>
<dbReference type="InterPro" id="IPR001138">
    <property type="entry name" value="Zn2Cys6_DnaBD"/>
</dbReference>
<dbReference type="GeneID" id="4837929"/>
<evidence type="ECO:0000256" key="3">
    <source>
        <dbReference type="ARBA" id="ARBA00022833"/>
    </source>
</evidence>
<keyword evidence="5" id="KW-0238">DNA-binding</keyword>
<dbReference type="Pfam" id="PF00172">
    <property type="entry name" value="Zn_clus"/>
    <property type="match status" value="1"/>
</dbReference>
<dbReference type="OrthoDB" id="422427at2759"/>
<feature type="domain" description="Zn(2)-C6 fungal-type" evidence="10">
    <location>
        <begin position="63"/>
        <end position="92"/>
    </location>
</feature>
<dbReference type="eggNOG" id="ENOG502QSY2">
    <property type="taxonomic scope" value="Eukaryota"/>
</dbReference>
<feature type="compositionally biased region" description="Polar residues" evidence="8">
    <location>
        <begin position="728"/>
        <end position="748"/>
    </location>
</feature>
<reference evidence="11 12" key="1">
    <citation type="journal article" date="2007" name="Nat. Biotechnol.">
        <title>Genome sequence of the lignocellulose-bioconverting and xylose-fermenting yeast Pichia stipitis.</title>
        <authorList>
            <person name="Jeffries T.W."/>
            <person name="Grigoriev I.V."/>
            <person name="Grimwood J."/>
            <person name="Laplaza J.M."/>
            <person name="Aerts A."/>
            <person name="Salamov A."/>
            <person name="Schmutz J."/>
            <person name="Lindquist E."/>
            <person name="Dehal P."/>
            <person name="Shapiro H."/>
            <person name="Jin Y.S."/>
            <person name="Passoth V."/>
            <person name="Richardson P.M."/>
        </authorList>
    </citation>
    <scope>NUCLEOTIDE SEQUENCE [LARGE SCALE GENOMIC DNA]</scope>
    <source>
        <strain evidence="12">ATCC 58785 / CBS 6054 / NBRC 10063 / NRRL Y-11545</strain>
    </source>
</reference>
<dbReference type="PROSITE" id="PS50048">
    <property type="entry name" value="ZN2_CY6_FUNGAL_2"/>
    <property type="match status" value="1"/>
</dbReference>
<dbReference type="GO" id="GO:0005634">
    <property type="term" value="C:nucleus"/>
    <property type="evidence" value="ECO:0007669"/>
    <property type="project" value="UniProtKB-SubCell"/>
</dbReference>
<dbReference type="InterPro" id="IPR007219">
    <property type="entry name" value="XnlR_reg_dom"/>
</dbReference>
<proteinExistence type="predicted"/>
<evidence type="ECO:0000256" key="1">
    <source>
        <dbReference type="ARBA" id="ARBA00004123"/>
    </source>
</evidence>
<evidence type="ECO:0000259" key="10">
    <source>
        <dbReference type="PROSITE" id="PS50048"/>
    </source>
</evidence>
<dbReference type="PANTHER" id="PTHR47540">
    <property type="entry name" value="THIAMINE REPRESSIBLE GENES REGULATORY PROTEIN THI5"/>
    <property type="match status" value="1"/>
</dbReference>
<evidence type="ECO:0000256" key="6">
    <source>
        <dbReference type="ARBA" id="ARBA00023163"/>
    </source>
</evidence>
<organism evidence="11 12">
    <name type="scientific">Scheffersomyces stipitis (strain ATCC 58785 / CBS 6054 / NBRC 10063 / NRRL Y-11545)</name>
    <name type="common">Yeast</name>
    <name type="synonym">Pichia stipitis</name>
    <dbReference type="NCBI Taxonomy" id="322104"/>
    <lineage>
        <taxon>Eukaryota</taxon>
        <taxon>Fungi</taxon>
        <taxon>Dikarya</taxon>
        <taxon>Ascomycota</taxon>
        <taxon>Saccharomycotina</taxon>
        <taxon>Pichiomycetes</taxon>
        <taxon>Debaryomycetaceae</taxon>
        <taxon>Scheffersomyces</taxon>
    </lineage>
</organism>
<dbReference type="AlphaFoldDB" id="A3LQW4"/>
<dbReference type="OMA" id="DQGFQYF"/>
<feature type="compositionally biased region" description="Low complexity" evidence="8">
    <location>
        <begin position="31"/>
        <end position="51"/>
    </location>
</feature>
<evidence type="ECO:0000256" key="4">
    <source>
        <dbReference type="ARBA" id="ARBA00023015"/>
    </source>
</evidence>
<keyword evidence="3" id="KW-0862">Zinc</keyword>
<dbReference type="EMBL" id="CP000497">
    <property type="protein sequence ID" value="ABN65283.2"/>
    <property type="molecule type" value="Genomic_DNA"/>
</dbReference>
<keyword evidence="9" id="KW-0812">Transmembrane</keyword>
<dbReference type="SMART" id="SM00066">
    <property type="entry name" value="GAL4"/>
    <property type="match status" value="1"/>
</dbReference>
<name>A3LQW4_PICST</name>
<dbReference type="GO" id="GO:0045944">
    <property type="term" value="P:positive regulation of transcription by RNA polymerase II"/>
    <property type="evidence" value="ECO:0007669"/>
    <property type="project" value="TreeGrafter"/>
</dbReference>
<dbReference type="SUPFAM" id="SSF57701">
    <property type="entry name" value="Zn2/Cys6 DNA-binding domain"/>
    <property type="match status" value="1"/>
</dbReference>
<dbReference type="Proteomes" id="UP000002258">
    <property type="component" value="Chromosome 3"/>
</dbReference>
<dbReference type="PROSITE" id="PS00463">
    <property type="entry name" value="ZN2_CY6_FUNGAL_1"/>
    <property type="match status" value="1"/>
</dbReference>
<keyword evidence="7" id="KW-0539">Nucleus</keyword>
<dbReference type="Gene3D" id="4.10.240.10">
    <property type="entry name" value="Zn(2)-C6 fungal-type DNA-binding domain"/>
    <property type="match status" value="1"/>
</dbReference>
<keyword evidence="9" id="KW-1133">Transmembrane helix</keyword>
<dbReference type="InParanoid" id="A3LQW4"/>
<accession>A3LQW4</accession>
<dbReference type="SMART" id="SM00906">
    <property type="entry name" value="Fungal_trans"/>
    <property type="match status" value="1"/>
</dbReference>
<keyword evidence="2" id="KW-0479">Metal-binding</keyword>
<dbReference type="STRING" id="322104.A3LQW4"/>
<dbReference type="InterPro" id="IPR051711">
    <property type="entry name" value="Stress_Response_Reg"/>
</dbReference>
<dbReference type="GO" id="GO:0006351">
    <property type="term" value="P:DNA-templated transcription"/>
    <property type="evidence" value="ECO:0007669"/>
    <property type="project" value="InterPro"/>
</dbReference>
<dbReference type="GO" id="GO:0000981">
    <property type="term" value="F:DNA-binding transcription factor activity, RNA polymerase II-specific"/>
    <property type="evidence" value="ECO:0007669"/>
    <property type="project" value="InterPro"/>
</dbReference>
<dbReference type="PANTHER" id="PTHR47540:SF1">
    <property type="entry name" value="ACTIVATOR OF STRESS GENES 1-RELATED"/>
    <property type="match status" value="1"/>
</dbReference>
<evidence type="ECO:0000313" key="11">
    <source>
        <dbReference type="EMBL" id="ABN65283.2"/>
    </source>
</evidence>
<comment type="subcellular location">
    <subcellularLocation>
        <location evidence="1">Nucleus</location>
    </subcellularLocation>
</comment>
<dbReference type="InterPro" id="IPR036864">
    <property type="entry name" value="Zn2-C6_fun-type_DNA-bd_sf"/>
</dbReference>
<dbReference type="RefSeq" id="XP_001383312.2">
    <property type="nucleotide sequence ID" value="XM_001383275.1"/>
</dbReference>
<keyword evidence="12" id="KW-1185">Reference proteome</keyword>
<sequence>MIKREGEPFPDYSHPSEESDNEFQSSGLLHSTSIAASNSSNTSNNNNGNSNRGDQKRRRVTRACDNCRQKKVKCDGKQPCIHCTVYSYKCTYDQPNVRNKKHSGIPIPTASPSSAVLAAAAANIANSNGSNRNLLLAQGIIKLLLPKLKINCFDHNLQFDLEKLQKVVNHIDGKSSSALNDISDVYLDNAPLPSPSNPGSIRHERQSSVSSSDETTMGTEIKLYLPKKEIALDLIYTTWNKACVLFRFYHRPSLLEEVDLLYSLDPYNYGDRQQKFLPFLYSILACGSLFSKSATTSSDRNENLEDDGFKYFLEARKLIDISNVGDINSIQTIVMMIMYLQCSARLSTCYSYIGIALRSALKEGLHRNLTIFQNSRRKLDPIEVDTRKRLFYTIYKMDIYINSLLGLPRSINEDEFDQDLPEDLDDENVTRTEYLYDKQEGRLSSSACANQHTKLMLILSHIVKKLYPIKVKTTEKESVTPDRIHSKVTELELELKTWLDALPKELKPTDPNDINSGKEIPEKFVLANYYLHLAFLNCQIMLYRPFIHFVSDGPNNFQKSDPRSLIRGRNCIKVARMVVKLANKMIDKNLLVGTYWFSMYTIFFSVACLIYYFHFANYNNTQSGGANYVGVLFDDDLNIDMIKKDIEIGKKVLDCLKNNSNASLRIFNILNTLFEQLNRRTATTSRLKNTRVVDPYIINNNLQNENVQSTFKNFDIMNNFKTGGAKLSESSNVVTSDKNPYAPYTQQDPSKKSEALGSLFTDTSLEAFHSSNDPELAAVAPTVPSLPSSLPTIEEQPGITNSNTTDEDRNDYVPGVFDKLDAQIFGKILPPYMLEKNAQRSHDKSEQERIPALAKAALSQYQAQVPSSLNDQAFGSVNLDDFDFSSLGDPNNLDYLDPFNNESQFRY</sequence>
<evidence type="ECO:0000256" key="7">
    <source>
        <dbReference type="ARBA" id="ARBA00023242"/>
    </source>
</evidence>
<dbReference type="GO" id="GO:0043565">
    <property type="term" value="F:sequence-specific DNA binding"/>
    <property type="evidence" value="ECO:0007669"/>
    <property type="project" value="TreeGrafter"/>
</dbReference>
<keyword evidence="9" id="KW-0472">Membrane</keyword>
<keyword evidence="4" id="KW-0805">Transcription regulation</keyword>
<evidence type="ECO:0000313" key="12">
    <source>
        <dbReference type="Proteomes" id="UP000002258"/>
    </source>
</evidence>
<feature type="region of interest" description="Disordered" evidence="8">
    <location>
        <begin position="193"/>
        <end position="214"/>
    </location>
</feature>
<evidence type="ECO:0000256" key="2">
    <source>
        <dbReference type="ARBA" id="ARBA00022723"/>
    </source>
</evidence>